<dbReference type="Pfam" id="PF05653">
    <property type="entry name" value="Mg_trans_NIPA"/>
    <property type="match status" value="1"/>
</dbReference>
<feature type="transmembrane region" description="Helical" evidence="5">
    <location>
        <begin position="188"/>
        <end position="211"/>
    </location>
</feature>
<dbReference type="eggNOG" id="COG0697">
    <property type="taxonomic scope" value="Bacteria"/>
</dbReference>
<protein>
    <submittedName>
        <fullName evidence="7">Integral membrane protein</fullName>
    </submittedName>
</protein>
<dbReference type="STRING" id="351607.Acel_1955"/>
<keyword evidence="4 5" id="KW-0472">Membrane</keyword>
<dbReference type="HOGENOM" id="CLU_070294_1_0_11"/>
<feature type="transmembrane region" description="Helical" evidence="5">
    <location>
        <begin position="223"/>
        <end position="243"/>
    </location>
</feature>
<dbReference type="InParanoid" id="A0LWB7"/>
<name>A0LWB7_ACIC1</name>
<keyword evidence="6" id="KW-0732">Signal</keyword>
<evidence type="ECO:0000256" key="2">
    <source>
        <dbReference type="ARBA" id="ARBA00022692"/>
    </source>
</evidence>
<gene>
    <name evidence="7" type="ordered locus">Acel_1955</name>
</gene>
<dbReference type="KEGG" id="ace:Acel_1955"/>
<evidence type="ECO:0000256" key="1">
    <source>
        <dbReference type="ARBA" id="ARBA00004141"/>
    </source>
</evidence>
<keyword evidence="8" id="KW-1185">Reference proteome</keyword>
<evidence type="ECO:0000256" key="4">
    <source>
        <dbReference type="ARBA" id="ARBA00023136"/>
    </source>
</evidence>
<comment type="subcellular location">
    <subcellularLocation>
        <location evidence="1">Membrane</location>
        <topology evidence="1">Multi-pass membrane protein</topology>
    </subcellularLocation>
</comment>
<evidence type="ECO:0000256" key="5">
    <source>
        <dbReference type="SAM" id="Phobius"/>
    </source>
</evidence>
<feature type="chain" id="PRO_5038373499" evidence="6">
    <location>
        <begin position="24"/>
        <end position="307"/>
    </location>
</feature>
<dbReference type="InterPro" id="IPR008521">
    <property type="entry name" value="Mg_trans_NIPA"/>
</dbReference>
<feature type="transmembrane region" description="Helical" evidence="5">
    <location>
        <begin position="72"/>
        <end position="92"/>
    </location>
</feature>
<sequence>MTYLLGVAAAIFLGLGFTLQQHAAASAPASDFLRIRLLIDLLHKPIWIVGVLSMIAGQVLSAMALATADVSLVEPLLSANVLFALILARLLYHQPLGLREWSGSLVLSAGVGVFLWAGDPRGGDPDTDSLLRWVLAIGVLLLAQLCVVEARRRGGEVRPMLLAAAAGLLFGVQDGLTRRATAAWHAGIAKIFLHWAPYTLIAIGIVAMLLAQSAFETGRLRTTLPVIAAAEPLAGIAMGVIVFGERVRLDTLPLAGEACGLAAIVAGVVLVGTSQNFRQLEQALLRRRPRLSHRHADLRLTRNHTVD</sequence>
<feature type="transmembrane region" description="Helical" evidence="5">
    <location>
        <begin position="255"/>
        <end position="277"/>
    </location>
</feature>
<dbReference type="AlphaFoldDB" id="A0LWB7"/>
<dbReference type="OrthoDB" id="3871078at2"/>
<feature type="signal peptide" evidence="6">
    <location>
        <begin position="1"/>
        <end position="23"/>
    </location>
</feature>
<keyword evidence="3 5" id="KW-1133">Transmembrane helix</keyword>
<dbReference type="GO" id="GO:0016020">
    <property type="term" value="C:membrane"/>
    <property type="evidence" value="ECO:0007669"/>
    <property type="project" value="UniProtKB-SubCell"/>
</dbReference>
<evidence type="ECO:0000313" key="7">
    <source>
        <dbReference type="EMBL" id="ABK53727.1"/>
    </source>
</evidence>
<dbReference type="Gene3D" id="1.10.3730.20">
    <property type="match status" value="1"/>
</dbReference>
<organism evidence="7 8">
    <name type="scientific">Acidothermus cellulolyticus (strain ATCC 43068 / DSM 8971 / 11B)</name>
    <dbReference type="NCBI Taxonomy" id="351607"/>
    <lineage>
        <taxon>Bacteria</taxon>
        <taxon>Bacillati</taxon>
        <taxon>Actinomycetota</taxon>
        <taxon>Actinomycetes</taxon>
        <taxon>Acidothermales</taxon>
        <taxon>Acidothermaceae</taxon>
        <taxon>Acidothermus</taxon>
    </lineage>
</organism>
<accession>A0LWB7</accession>
<evidence type="ECO:0000256" key="3">
    <source>
        <dbReference type="ARBA" id="ARBA00022989"/>
    </source>
</evidence>
<dbReference type="InterPro" id="IPR037185">
    <property type="entry name" value="EmrE-like"/>
</dbReference>
<dbReference type="SUPFAM" id="SSF103481">
    <property type="entry name" value="Multidrug resistance efflux transporter EmrE"/>
    <property type="match status" value="1"/>
</dbReference>
<dbReference type="RefSeq" id="WP_011720790.1">
    <property type="nucleotide sequence ID" value="NC_008578.1"/>
</dbReference>
<feature type="transmembrane region" description="Helical" evidence="5">
    <location>
        <begin position="160"/>
        <end position="176"/>
    </location>
</feature>
<keyword evidence="2 5" id="KW-0812">Transmembrane</keyword>
<dbReference type="Proteomes" id="UP000008221">
    <property type="component" value="Chromosome"/>
</dbReference>
<feature type="transmembrane region" description="Helical" evidence="5">
    <location>
        <begin position="130"/>
        <end position="148"/>
    </location>
</feature>
<evidence type="ECO:0000313" key="8">
    <source>
        <dbReference type="Proteomes" id="UP000008221"/>
    </source>
</evidence>
<evidence type="ECO:0000256" key="6">
    <source>
        <dbReference type="SAM" id="SignalP"/>
    </source>
</evidence>
<dbReference type="GO" id="GO:0015095">
    <property type="term" value="F:magnesium ion transmembrane transporter activity"/>
    <property type="evidence" value="ECO:0007669"/>
    <property type="project" value="InterPro"/>
</dbReference>
<feature type="transmembrane region" description="Helical" evidence="5">
    <location>
        <begin position="45"/>
        <end position="65"/>
    </location>
</feature>
<dbReference type="PANTHER" id="PTHR40761">
    <property type="entry name" value="CONSERVED INTEGRAL MEMBRANE ALANINE VALINE AND LEUCINE RICH PROTEIN-RELATED"/>
    <property type="match status" value="1"/>
</dbReference>
<dbReference type="NCBIfam" id="NF038012">
    <property type="entry name" value="DMT_1"/>
    <property type="match status" value="1"/>
</dbReference>
<reference evidence="7 8" key="1">
    <citation type="journal article" date="2009" name="Genome Res.">
        <title>Complete genome of the cellulolytic thermophile Acidothermus cellulolyticus 11B provides insights into its ecophysiological and evolutionary adaptations.</title>
        <authorList>
            <person name="Barabote R.D."/>
            <person name="Xie G."/>
            <person name="Leu D.H."/>
            <person name="Normand P."/>
            <person name="Necsulea A."/>
            <person name="Daubin V."/>
            <person name="Medigue C."/>
            <person name="Adney W.S."/>
            <person name="Xu X.C."/>
            <person name="Lapidus A."/>
            <person name="Parales R.E."/>
            <person name="Detter C."/>
            <person name="Pujic P."/>
            <person name="Bruce D."/>
            <person name="Lavire C."/>
            <person name="Challacombe J.F."/>
            <person name="Brettin T.S."/>
            <person name="Berry A.M."/>
        </authorList>
    </citation>
    <scope>NUCLEOTIDE SEQUENCE [LARGE SCALE GENOMIC DNA]</scope>
    <source>
        <strain evidence="8">ATCC 43068 / DSM 8971 / 11B</strain>
    </source>
</reference>
<dbReference type="PANTHER" id="PTHR40761:SF1">
    <property type="entry name" value="CONSERVED INTEGRAL MEMBRANE ALANINE VALINE AND LEUCINE RICH PROTEIN-RELATED"/>
    <property type="match status" value="1"/>
</dbReference>
<dbReference type="EMBL" id="CP000481">
    <property type="protein sequence ID" value="ABK53727.1"/>
    <property type="molecule type" value="Genomic_DNA"/>
</dbReference>
<proteinExistence type="predicted"/>